<feature type="domain" description="Tyr recombinase" evidence="4">
    <location>
        <begin position="6"/>
        <end position="187"/>
    </location>
</feature>
<evidence type="ECO:0000259" key="4">
    <source>
        <dbReference type="PROSITE" id="PS51898"/>
    </source>
</evidence>
<dbReference type="Gene3D" id="1.10.443.10">
    <property type="entry name" value="Intergrase catalytic core"/>
    <property type="match status" value="1"/>
</dbReference>
<dbReference type="EMBL" id="DTHB01000019">
    <property type="protein sequence ID" value="HGB14099.1"/>
    <property type="molecule type" value="Genomic_DNA"/>
</dbReference>
<evidence type="ECO:0000256" key="3">
    <source>
        <dbReference type="ARBA" id="ARBA00023172"/>
    </source>
</evidence>
<dbReference type="GO" id="GO:0015074">
    <property type="term" value="P:DNA integration"/>
    <property type="evidence" value="ECO:0007669"/>
    <property type="project" value="InterPro"/>
</dbReference>
<evidence type="ECO:0000313" key="5">
    <source>
        <dbReference type="EMBL" id="HGB14099.1"/>
    </source>
</evidence>
<dbReference type="GO" id="GO:0003677">
    <property type="term" value="F:DNA binding"/>
    <property type="evidence" value="ECO:0007669"/>
    <property type="project" value="UniProtKB-KW"/>
</dbReference>
<reference evidence="5" key="1">
    <citation type="journal article" date="2020" name="mSystems">
        <title>Genome- and Community-Level Interaction Insights into Carbon Utilization and Element Cycling Functions of Hydrothermarchaeota in Hydrothermal Sediment.</title>
        <authorList>
            <person name="Zhou Z."/>
            <person name="Liu Y."/>
            <person name="Xu W."/>
            <person name="Pan J."/>
            <person name="Luo Z.H."/>
            <person name="Li M."/>
        </authorList>
    </citation>
    <scope>NUCLEOTIDE SEQUENCE [LARGE SCALE GENOMIC DNA]</scope>
    <source>
        <strain evidence="5">SpSt-776</strain>
    </source>
</reference>
<dbReference type="InterPro" id="IPR013762">
    <property type="entry name" value="Integrase-like_cat_sf"/>
</dbReference>
<dbReference type="GO" id="GO:0006310">
    <property type="term" value="P:DNA recombination"/>
    <property type="evidence" value="ECO:0007669"/>
    <property type="project" value="UniProtKB-KW"/>
</dbReference>
<dbReference type="PANTHER" id="PTHR30349:SF41">
    <property type="entry name" value="INTEGRASE_RECOMBINASE PROTEIN MJ0367-RELATED"/>
    <property type="match status" value="1"/>
</dbReference>
<gene>
    <name evidence="5" type="ORF">ENV62_02510</name>
</gene>
<proteinExistence type="inferred from homology"/>
<dbReference type="InterPro" id="IPR050090">
    <property type="entry name" value="Tyrosine_recombinase_XerCD"/>
</dbReference>
<evidence type="ECO:0000256" key="2">
    <source>
        <dbReference type="ARBA" id="ARBA00023125"/>
    </source>
</evidence>
<keyword evidence="2" id="KW-0238">DNA-binding</keyword>
<organism evidence="5">
    <name type="scientific">Desulfobacca acetoxidans</name>
    <dbReference type="NCBI Taxonomy" id="60893"/>
    <lineage>
        <taxon>Bacteria</taxon>
        <taxon>Pseudomonadati</taxon>
        <taxon>Thermodesulfobacteriota</taxon>
        <taxon>Desulfobaccia</taxon>
        <taxon>Desulfobaccales</taxon>
        <taxon>Desulfobaccaceae</taxon>
        <taxon>Desulfobacca</taxon>
    </lineage>
</organism>
<protein>
    <submittedName>
        <fullName evidence="5">Integrase</fullName>
    </submittedName>
</protein>
<dbReference type="AlphaFoldDB" id="A0A7C3SIH7"/>
<comment type="similarity">
    <text evidence="1">Belongs to the 'phage' integrase family.</text>
</comment>
<dbReference type="Pfam" id="PF00589">
    <property type="entry name" value="Phage_integrase"/>
    <property type="match status" value="1"/>
</dbReference>
<keyword evidence="3" id="KW-0233">DNA recombination</keyword>
<dbReference type="InterPro" id="IPR002104">
    <property type="entry name" value="Integrase_catalytic"/>
</dbReference>
<accession>A0A7C3SIH7</accession>
<dbReference type="PANTHER" id="PTHR30349">
    <property type="entry name" value="PHAGE INTEGRASE-RELATED"/>
    <property type="match status" value="1"/>
</dbReference>
<evidence type="ECO:0000256" key="1">
    <source>
        <dbReference type="ARBA" id="ARBA00008857"/>
    </source>
</evidence>
<dbReference type="InterPro" id="IPR011010">
    <property type="entry name" value="DNA_brk_join_enz"/>
</dbReference>
<dbReference type="SUPFAM" id="SSF56349">
    <property type="entry name" value="DNA breaking-rejoining enzymes"/>
    <property type="match status" value="1"/>
</dbReference>
<sequence length="191" mass="21785">MTKPFNLPSCLTPQEVIALTTWTPTDPLALRNLCMIRLMVNAGLRSQEVLGVRLSDLNLDTGQLLVTRAKGRRQRVVWVNEDDLKLIRAWLPHRNMLVQDGHDELFVTRAGKPMHSRNLRKMVKSVALLVGIVRDVHPHMLRHTFATDLLRQTKNLRLTQKALGHAHIATTTIYTHIVDEELERAMKGLRG</sequence>
<comment type="caution">
    <text evidence="5">The sequence shown here is derived from an EMBL/GenBank/DDBJ whole genome shotgun (WGS) entry which is preliminary data.</text>
</comment>
<name>A0A7C3SIH7_9BACT</name>
<dbReference type="PROSITE" id="PS51898">
    <property type="entry name" value="TYR_RECOMBINASE"/>
    <property type="match status" value="1"/>
</dbReference>